<gene>
    <name evidence="2" type="ORF">Hypma_010674</name>
</gene>
<proteinExistence type="predicted"/>
<comment type="caution">
    <text evidence="2">The sequence shown here is derived from an EMBL/GenBank/DDBJ whole genome shotgun (WGS) entry which is preliminary data.</text>
</comment>
<evidence type="ECO:0000313" key="2">
    <source>
        <dbReference type="EMBL" id="RDB22158.1"/>
    </source>
</evidence>
<dbReference type="OrthoDB" id="3062337at2759"/>
<dbReference type="EMBL" id="LUEZ02000052">
    <property type="protein sequence ID" value="RDB22158.1"/>
    <property type="molecule type" value="Genomic_DNA"/>
</dbReference>
<feature type="compositionally biased region" description="Polar residues" evidence="1">
    <location>
        <begin position="11"/>
        <end position="22"/>
    </location>
</feature>
<feature type="region of interest" description="Disordered" evidence="1">
    <location>
        <begin position="1"/>
        <end position="58"/>
    </location>
</feature>
<dbReference type="STRING" id="39966.A0A369JJY7"/>
<feature type="compositionally biased region" description="Low complexity" evidence="1">
    <location>
        <begin position="30"/>
        <end position="39"/>
    </location>
</feature>
<protein>
    <submittedName>
        <fullName evidence="2">Uncharacterized protein</fullName>
    </submittedName>
</protein>
<accession>A0A369JJY7</accession>
<dbReference type="Proteomes" id="UP000076154">
    <property type="component" value="Unassembled WGS sequence"/>
</dbReference>
<organism evidence="2 3">
    <name type="scientific">Hypsizygus marmoreus</name>
    <name type="common">White beech mushroom</name>
    <name type="synonym">Agaricus marmoreus</name>
    <dbReference type="NCBI Taxonomy" id="39966"/>
    <lineage>
        <taxon>Eukaryota</taxon>
        <taxon>Fungi</taxon>
        <taxon>Dikarya</taxon>
        <taxon>Basidiomycota</taxon>
        <taxon>Agaricomycotina</taxon>
        <taxon>Agaricomycetes</taxon>
        <taxon>Agaricomycetidae</taxon>
        <taxon>Agaricales</taxon>
        <taxon>Tricholomatineae</taxon>
        <taxon>Lyophyllaceae</taxon>
        <taxon>Hypsizygus</taxon>
    </lineage>
</organism>
<evidence type="ECO:0000313" key="3">
    <source>
        <dbReference type="Proteomes" id="UP000076154"/>
    </source>
</evidence>
<dbReference type="InParanoid" id="A0A369JJY7"/>
<dbReference type="AlphaFoldDB" id="A0A369JJY7"/>
<sequence>MPTRFHHLHLPSQSSAPPQFTPVSAPPISPHTTPIPSASGTGKHRRVEPNENINPYADILPSFQNTQPRAKKRKVARSTSDKILLVLAALHDVNWTISDFTHFLFQIKDDSGHHIHRSQKHAQTLQHFFSGKAPGEILDTWMHHPFGSFNSEEDKSLMYSATTPFTEINSIQPCLTSFAVQIVHKQLIKEAEKAVHSSSGLHASAFSKVDSKKIEWVDIGATTVPHVMSLLKLHQPLTWKFMETIATRPPRVIAQVVQPARRSRNPEVVSTILKPSPPVIMLTCETKGGDPCLECSKLLPDEPCTIASTCKRNPLVWDVSPI</sequence>
<evidence type="ECO:0000256" key="1">
    <source>
        <dbReference type="SAM" id="MobiDB-lite"/>
    </source>
</evidence>
<reference evidence="2" key="1">
    <citation type="submission" date="2018-04" db="EMBL/GenBank/DDBJ databases">
        <title>Whole genome sequencing of Hypsizygus marmoreus.</title>
        <authorList>
            <person name="Choi I.-G."/>
            <person name="Min B."/>
            <person name="Kim J.-G."/>
            <person name="Kim S."/>
            <person name="Oh Y.-L."/>
            <person name="Kong W.-S."/>
            <person name="Park H."/>
            <person name="Jeong J."/>
            <person name="Song E.-S."/>
        </authorList>
    </citation>
    <scope>NUCLEOTIDE SEQUENCE [LARGE SCALE GENOMIC DNA]</scope>
    <source>
        <strain evidence="2">51987-8</strain>
    </source>
</reference>
<name>A0A369JJY7_HYPMA</name>
<keyword evidence="3" id="KW-1185">Reference proteome</keyword>